<dbReference type="RefSeq" id="WP_026682482.1">
    <property type="nucleotide sequence ID" value="NZ_BAAACY010000044.1"/>
</dbReference>
<protein>
    <submittedName>
        <fullName evidence="2">Glycosyltransferase family 4 protein</fullName>
    </submittedName>
</protein>
<keyword evidence="1" id="KW-0808">Transferase</keyword>
<keyword evidence="3" id="KW-1185">Reference proteome</keyword>
<proteinExistence type="predicted"/>
<name>A0A941DZU0_9BACI</name>
<organism evidence="2 3">
    <name type="scientific">Virgibacillus salarius</name>
    <dbReference type="NCBI Taxonomy" id="447199"/>
    <lineage>
        <taxon>Bacteria</taxon>
        <taxon>Bacillati</taxon>
        <taxon>Bacillota</taxon>
        <taxon>Bacilli</taxon>
        <taxon>Bacillales</taxon>
        <taxon>Bacillaceae</taxon>
        <taxon>Virgibacillus</taxon>
    </lineage>
</organism>
<evidence type="ECO:0000256" key="1">
    <source>
        <dbReference type="ARBA" id="ARBA00022679"/>
    </source>
</evidence>
<gene>
    <name evidence="2" type="ORF">KCX74_14125</name>
</gene>
<comment type="caution">
    <text evidence="2">The sequence shown here is derived from an EMBL/GenBank/DDBJ whole genome shotgun (WGS) entry which is preliminary data.</text>
</comment>
<sequence length="335" mass="38676">MKVLHLPYGAPMIELCRALRAKGVEATACHFNDNIYKFQPDMCLHLNLLPPTEREKRINEFLEEAMQTYDIFHFHFGETFFSDKRDLAMLKQAGKKMIVHHHGSDIRVLSVAKRLNPYVRVKPEWTEEKIYSNVETLSGYIDHAVVQDPELEGYISHMYKHTHIIPHTINVRNFKPKYPDPRKTSPLVVHAPTSRDLKGTEFILQAVHDLKESGIPFQFKLLEGITYEETRNLLSQADIVIDQLRIGASGYISSEAMAFGKPVICYLREDLVTKYPGNTPIINANPSTITSVLKELIQRPKSWNKLGKRGRKYIETYHDSPIVAQRYLDIYNELK</sequence>
<dbReference type="SUPFAM" id="SSF53756">
    <property type="entry name" value="UDP-Glycosyltransferase/glycogen phosphorylase"/>
    <property type="match status" value="1"/>
</dbReference>
<evidence type="ECO:0000313" key="3">
    <source>
        <dbReference type="Proteomes" id="UP000675284"/>
    </source>
</evidence>
<accession>A0A941DZU0</accession>
<dbReference type="AlphaFoldDB" id="A0A941DZU0"/>
<dbReference type="PANTHER" id="PTHR46401:SF2">
    <property type="entry name" value="GLYCOSYLTRANSFERASE WBBK-RELATED"/>
    <property type="match status" value="1"/>
</dbReference>
<dbReference type="Gene3D" id="3.40.50.2000">
    <property type="entry name" value="Glycogen Phosphorylase B"/>
    <property type="match status" value="2"/>
</dbReference>
<dbReference type="GO" id="GO:0009103">
    <property type="term" value="P:lipopolysaccharide biosynthetic process"/>
    <property type="evidence" value="ECO:0007669"/>
    <property type="project" value="TreeGrafter"/>
</dbReference>
<dbReference type="PANTHER" id="PTHR46401">
    <property type="entry name" value="GLYCOSYLTRANSFERASE WBBK-RELATED"/>
    <property type="match status" value="1"/>
</dbReference>
<dbReference type="CDD" id="cd03801">
    <property type="entry name" value="GT4_PimA-like"/>
    <property type="match status" value="1"/>
</dbReference>
<reference evidence="2" key="1">
    <citation type="submission" date="2021-04" db="EMBL/GenBank/DDBJ databases">
        <title>Isolation and polyphasic classification of algal microorganism.</title>
        <authorList>
            <person name="Wang S."/>
        </authorList>
    </citation>
    <scope>NUCLEOTIDE SEQUENCE</scope>
    <source>
        <strain evidence="2">720a</strain>
    </source>
</reference>
<dbReference type="Proteomes" id="UP000675284">
    <property type="component" value="Unassembled WGS sequence"/>
</dbReference>
<dbReference type="EMBL" id="JAGSOT010000045">
    <property type="protein sequence ID" value="MBR7797173.1"/>
    <property type="molecule type" value="Genomic_DNA"/>
</dbReference>
<dbReference type="GO" id="GO:0016757">
    <property type="term" value="F:glycosyltransferase activity"/>
    <property type="evidence" value="ECO:0007669"/>
    <property type="project" value="TreeGrafter"/>
</dbReference>
<evidence type="ECO:0000313" key="2">
    <source>
        <dbReference type="EMBL" id="MBR7797173.1"/>
    </source>
</evidence>